<dbReference type="Gene3D" id="1.10.10.60">
    <property type="entry name" value="Homeodomain-like"/>
    <property type="match status" value="1"/>
</dbReference>
<evidence type="ECO:0000259" key="12">
    <source>
        <dbReference type="PROSITE" id="PS50071"/>
    </source>
</evidence>
<keyword evidence="5 9" id="KW-0238">DNA-binding</keyword>
<keyword evidence="6 9" id="KW-0371">Homeobox</keyword>
<feature type="DNA-binding region" description="Homeobox" evidence="9">
    <location>
        <begin position="14"/>
        <end position="77"/>
    </location>
</feature>
<evidence type="ECO:0000256" key="3">
    <source>
        <dbReference type="ARBA" id="ARBA00023015"/>
    </source>
</evidence>
<dbReference type="SUPFAM" id="SSF46689">
    <property type="entry name" value="Homeodomain-like"/>
    <property type="match status" value="1"/>
</dbReference>
<dbReference type="EMBL" id="MF155603">
    <property type="protein sequence ID" value="AWD38906.1"/>
    <property type="molecule type" value="mRNA"/>
</dbReference>
<proteinExistence type="evidence at transcript level"/>
<feature type="domain" description="START" evidence="13">
    <location>
        <begin position="238"/>
        <end position="347"/>
    </location>
</feature>
<dbReference type="PROSITE" id="PS50071">
    <property type="entry name" value="HOMEOBOX_2"/>
    <property type="match status" value="1"/>
</dbReference>
<keyword evidence="4 11" id="KW-0175">Coiled coil</keyword>
<feature type="coiled-coil region" evidence="11">
    <location>
        <begin position="86"/>
        <end position="120"/>
    </location>
</feature>
<comment type="similarity">
    <text evidence="2">Belongs to the HD-ZIP homeobox family. Class III subfamily.</text>
</comment>
<evidence type="ECO:0000256" key="2">
    <source>
        <dbReference type="ARBA" id="ARBA00010338"/>
    </source>
</evidence>
<dbReference type="AlphaFoldDB" id="A0A2S1CVM0"/>
<organism evidence="14">
    <name type="scientific">Thelypteris nipponica</name>
    <dbReference type="NCBI Taxonomy" id="2925009"/>
    <lineage>
        <taxon>Eukaryota</taxon>
        <taxon>Viridiplantae</taxon>
        <taxon>Streptophyta</taxon>
        <taxon>Embryophyta</taxon>
        <taxon>Tracheophyta</taxon>
        <taxon>Polypodiopsida</taxon>
        <taxon>Polypodiidae</taxon>
        <taxon>Polypodiales</taxon>
        <taxon>Aspleniineae</taxon>
        <taxon>Thelypteridaceae</taxon>
        <taxon>Thelypteridoideae</taxon>
        <taxon>Thelypteris</taxon>
    </lineage>
</organism>
<dbReference type="PANTHER" id="PTHR45950:SF7">
    <property type="entry name" value="HOMEOBOX-LEUCINE ZIPPER PROTEIN ATHB-14"/>
    <property type="match status" value="1"/>
</dbReference>
<evidence type="ECO:0000256" key="5">
    <source>
        <dbReference type="ARBA" id="ARBA00023125"/>
    </source>
</evidence>
<dbReference type="GO" id="GO:0003677">
    <property type="term" value="F:DNA binding"/>
    <property type="evidence" value="ECO:0007669"/>
    <property type="project" value="UniProtKB-UniRule"/>
</dbReference>
<accession>A0A2S1CVM0</accession>
<feature type="domain" description="Homeobox" evidence="12">
    <location>
        <begin position="12"/>
        <end position="76"/>
    </location>
</feature>
<dbReference type="GO" id="GO:0003700">
    <property type="term" value="F:DNA-binding transcription factor activity"/>
    <property type="evidence" value="ECO:0007669"/>
    <property type="project" value="InterPro"/>
</dbReference>
<dbReference type="SMART" id="SM00234">
    <property type="entry name" value="START"/>
    <property type="match status" value="1"/>
</dbReference>
<name>A0A2S1CVM0_9MONI</name>
<dbReference type="SUPFAM" id="SSF55961">
    <property type="entry name" value="Bet v1-like"/>
    <property type="match status" value="1"/>
</dbReference>
<evidence type="ECO:0000256" key="1">
    <source>
        <dbReference type="ARBA" id="ARBA00004123"/>
    </source>
</evidence>
<keyword evidence="3" id="KW-0805">Transcription regulation</keyword>
<dbReference type="InterPro" id="IPR023393">
    <property type="entry name" value="START-like_dom_sf"/>
</dbReference>
<dbReference type="Gene3D" id="3.30.530.20">
    <property type="match status" value="1"/>
</dbReference>
<dbReference type="InterPro" id="IPR009057">
    <property type="entry name" value="Homeodomain-like_sf"/>
</dbReference>
<dbReference type="CDD" id="cd00086">
    <property type="entry name" value="homeodomain"/>
    <property type="match status" value="1"/>
</dbReference>
<evidence type="ECO:0000256" key="4">
    <source>
        <dbReference type="ARBA" id="ARBA00023054"/>
    </source>
</evidence>
<evidence type="ECO:0000256" key="6">
    <source>
        <dbReference type="ARBA" id="ARBA00023155"/>
    </source>
</evidence>
<evidence type="ECO:0000256" key="10">
    <source>
        <dbReference type="RuleBase" id="RU000682"/>
    </source>
</evidence>
<dbReference type="InterPro" id="IPR001356">
    <property type="entry name" value="HD"/>
</dbReference>
<dbReference type="Pfam" id="PF01852">
    <property type="entry name" value="START"/>
    <property type="match status" value="1"/>
</dbReference>
<evidence type="ECO:0000259" key="13">
    <source>
        <dbReference type="PROSITE" id="PS50848"/>
    </source>
</evidence>
<evidence type="ECO:0000256" key="8">
    <source>
        <dbReference type="ARBA" id="ARBA00023242"/>
    </source>
</evidence>
<dbReference type="PANTHER" id="PTHR45950">
    <property type="entry name" value="HOMEOBOX-LEUCINE ZIPPER PROTEIN ATHB-14"/>
    <property type="match status" value="1"/>
</dbReference>
<dbReference type="InterPro" id="IPR002913">
    <property type="entry name" value="START_lipid-bd_dom"/>
</dbReference>
<evidence type="ECO:0000256" key="9">
    <source>
        <dbReference type="PROSITE-ProRule" id="PRU00108"/>
    </source>
</evidence>
<sequence length="833" mass="91862">MGSSKGKDSKLTTDSGKYARYTTEQVELLESIYNDCPKPSSARRQQIIRECPILANIGQKQLKVWFQNRRCREKQRKETSRLQSWASKLNAMHQLLLEENDRLQKQAAHLSSENQYLRQQLHLQHPQVDLNYRVAITSTHDTSSESVVTSGQHQRSPQHTAQGWNVSQLSAVAEMTLADFLAKATGGMVNGIPLPGMKPGPDSIGAVALPRTRGGVAAQACDLVDLGAFKVADIIKNRPSWLEDCRKQVIIAAFTAERGGLVELVHTQMYAPTTSAAARDFWTLRYTCLLENGNLVVCEGSLAGGQGMPEVSSLPGFIRAEMLPSGVLIRPCEQGGSVVMVLDDMNFLPGGLSEGVCPLYETSTILAWRVTYKVLCHLRGLTVESSEVGLASNQISSVQGFRHRLVRGFNDAINCFPDDGWVALVNDGPSTVSVHINPSHNFKQFGLKEERTAAKGGLICAKASLPLHNIPSLVMHLLREHWTTWADMDGDASPIDLSRATVHDSVPKRKFSTVKVFQPVSGQNEVLEVVRLHKLQESGTDIAYQADSFLLQLCSGMKDTTASAHAHLIFAHIDASVPDDAPLVPSGFRIMHLDPCTENLTSSQTLDLASSLEDRSATFRMQNHLLNEFSSALTIAFQYTYEIQSRDAVALKAQRNVQAIFDFLQQAGVSLRPAPSLPMAGSQCRMEMLLLVQNLTESYRIHFGQELLPGSDGNAEGLFKLFWNFQPAVVCCAWKPLPEFIFANNSAVEMLETSLSGLREMSLERMFNDGCRKTDYSQPPPFLKEGFAHLPAGVCLTSTGRPVSYERATGWKVITGDQSVQIAAFLFVNWCVR</sequence>
<dbReference type="SMART" id="SM00389">
    <property type="entry name" value="HOX"/>
    <property type="match status" value="1"/>
</dbReference>
<comment type="subcellular location">
    <subcellularLocation>
        <location evidence="1 9 10">Nucleus</location>
    </subcellularLocation>
</comment>
<dbReference type="GO" id="GO:0005634">
    <property type="term" value="C:nucleus"/>
    <property type="evidence" value="ECO:0007669"/>
    <property type="project" value="UniProtKB-SubCell"/>
</dbReference>
<dbReference type="GO" id="GO:0008289">
    <property type="term" value="F:lipid binding"/>
    <property type="evidence" value="ECO:0007669"/>
    <property type="project" value="InterPro"/>
</dbReference>
<gene>
    <name evidence="14" type="primary">C3HDZ4b</name>
</gene>
<dbReference type="Pfam" id="PF00046">
    <property type="entry name" value="Homeodomain"/>
    <property type="match status" value="1"/>
</dbReference>
<evidence type="ECO:0000256" key="7">
    <source>
        <dbReference type="ARBA" id="ARBA00023163"/>
    </source>
</evidence>
<reference evidence="14" key="1">
    <citation type="submission" date="2017-05" db="EMBL/GenBank/DDBJ databases">
        <title>Leaf polarity genes in ferns.</title>
        <authorList>
            <person name="Li G.-S."/>
        </authorList>
    </citation>
    <scope>NUCLEOTIDE SEQUENCE</scope>
</reference>
<dbReference type="InterPro" id="IPR013978">
    <property type="entry name" value="MEKHLA"/>
</dbReference>
<dbReference type="Pfam" id="PF08670">
    <property type="entry name" value="MEKHLA"/>
    <property type="match status" value="1"/>
</dbReference>
<evidence type="ECO:0000256" key="11">
    <source>
        <dbReference type="SAM" id="Coils"/>
    </source>
</evidence>
<dbReference type="PROSITE" id="PS50848">
    <property type="entry name" value="START"/>
    <property type="match status" value="1"/>
</dbReference>
<protein>
    <submittedName>
        <fullName evidence="14">Class III homeodomain-leucine zipper protein</fullName>
    </submittedName>
</protein>
<dbReference type="InterPro" id="IPR044830">
    <property type="entry name" value="HD-Zip_III"/>
</dbReference>
<keyword evidence="7" id="KW-0804">Transcription</keyword>
<keyword evidence="8 9" id="KW-0539">Nucleus</keyword>
<evidence type="ECO:0000313" key="14">
    <source>
        <dbReference type="EMBL" id="AWD38906.1"/>
    </source>
</evidence>